<geneLocation type="plasmid" evidence="1 2">
    <name>p1</name>
</geneLocation>
<dbReference type="Pfam" id="PF14424">
    <property type="entry name" value="Toxin-deaminase"/>
    <property type="match status" value="1"/>
</dbReference>
<name>A0ABX8H4C1_9BACT</name>
<dbReference type="Proteomes" id="UP000682802">
    <property type="component" value="Plasmid p1"/>
</dbReference>
<sequence length="127" mass="13984">MRDYKIGKPQSGNLGYLEGDVSGTSIDNNKFWKSVSKEEVQLETHIFDAINATGSNGTWKRITDSEYRMLNDLAKKLGGSKGQVKESVTGSLKIVSENPYCASCQGVIQQFSDMFPNVEITLIDGVK</sequence>
<accession>A0ABX8H4C1</accession>
<evidence type="ECO:0000313" key="1">
    <source>
        <dbReference type="EMBL" id="QWG10756.1"/>
    </source>
</evidence>
<protein>
    <recommendedName>
        <fullName evidence="3">The BURPS668_1122 family of deaminases</fullName>
    </recommendedName>
</protein>
<keyword evidence="1" id="KW-0614">Plasmid</keyword>
<keyword evidence="2" id="KW-1185">Reference proteome</keyword>
<dbReference type="InterPro" id="IPR032721">
    <property type="entry name" value="Toxin-deaminase"/>
</dbReference>
<evidence type="ECO:0000313" key="2">
    <source>
        <dbReference type="Proteomes" id="UP000682802"/>
    </source>
</evidence>
<evidence type="ECO:0008006" key="3">
    <source>
        <dbReference type="Google" id="ProtNLM"/>
    </source>
</evidence>
<organism evidence="1 2">
    <name type="scientific">Flammeovirga kamogawensis</name>
    <dbReference type="NCBI Taxonomy" id="373891"/>
    <lineage>
        <taxon>Bacteria</taxon>
        <taxon>Pseudomonadati</taxon>
        <taxon>Bacteroidota</taxon>
        <taxon>Cytophagia</taxon>
        <taxon>Cytophagales</taxon>
        <taxon>Flammeovirgaceae</taxon>
        <taxon>Flammeovirga</taxon>
    </lineage>
</organism>
<gene>
    <name evidence="1" type="ORF">KM029_26285</name>
</gene>
<reference evidence="1 2" key="1">
    <citation type="submission" date="2021-05" db="EMBL/GenBank/DDBJ databases">
        <title>Comparative genomic studies on the polysaccharide-degrading batcterial strains of the Flammeovirga genus.</title>
        <authorList>
            <person name="Zewei F."/>
            <person name="Zheng Z."/>
            <person name="Yu L."/>
            <person name="Ruyue G."/>
            <person name="Yanhong M."/>
            <person name="Yuanyuan C."/>
            <person name="Jingyan G."/>
            <person name="Wenjun H."/>
        </authorList>
    </citation>
    <scope>NUCLEOTIDE SEQUENCE [LARGE SCALE GENOMIC DNA]</scope>
    <source>
        <strain evidence="1 2">YS10</strain>
        <plasmid evidence="1 2">p1</plasmid>
    </source>
</reference>
<dbReference type="EMBL" id="CP076130">
    <property type="protein sequence ID" value="QWG10756.1"/>
    <property type="molecule type" value="Genomic_DNA"/>
</dbReference>
<proteinExistence type="predicted"/>